<sequence length="336" mass="37354">MANSLKPWIRDTVLERWTDRYGEQKPGGRRFQIVNFESEPDDSCYGIGCEVSDKVHFICCALAKKALTRFEKEQGVESADIHRFRNAIIQVQKYSLKVYNPASPKQNYSLAPAIVTKSKKPQFWFYITKFKLLDNSGLTVIDQPIPDGTQNPCQTSAPTIADIPFLVSMEACWEHESIWQALRIQQLGIPAMPFINPQARAHEPPADPRLAIPMSVSSKVPTESRAMTKHSKYVPANSMAPTGAVVHLSPQNMPRVANPNGVSNSGNDAADLYGVLRDPDARLLSSKAAIDQIYGKLCCADGPVEDVSQKIESSELYNHQIRWDQGPAIDIAEQCL</sequence>
<accession>A0ACC1JHD7</accession>
<proteinExistence type="predicted"/>
<dbReference type="EMBL" id="JANBPW010000016">
    <property type="protein sequence ID" value="KAJ1951433.1"/>
    <property type="molecule type" value="Genomic_DNA"/>
</dbReference>
<dbReference type="Proteomes" id="UP001150603">
    <property type="component" value="Unassembled WGS sequence"/>
</dbReference>
<gene>
    <name evidence="1" type="ORF">FBU59_000162</name>
</gene>
<keyword evidence="2" id="KW-1185">Reference proteome</keyword>
<evidence type="ECO:0000313" key="2">
    <source>
        <dbReference type="Proteomes" id="UP001150603"/>
    </source>
</evidence>
<protein>
    <submittedName>
        <fullName evidence="1">Uncharacterized protein</fullName>
    </submittedName>
</protein>
<organism evidence="1 2">
    <name type="scientific">Linderina macrospora</name>
    <dbReference type="NCBI Taxonomy" id="4868"/>
    <lineage>
        <taxon>Eukaryota</taxon>
        <taxon>Fungi</taxon>
        <taxon>Fungi incertae sedis</taxon>
        <taxon>Zoopagomycota</taxon>
        <taxon>Kickxellomycotina</taxon>
        <taxon>Kickxellomycetes</taxon>
        <taxon>Kickxellales</taxon>
        <taxon>Kickxellaceae</taxon>
        <taxon>Linderina</taxon>
    </lineage>
</organism>
<comment type="caution">
    <text evidence="1">The sequence shown here is derived from an EMBL/GenBank/DDBJ whole genome shotgun (WGS) entry which is preliminary data.</text>
</comment>
<name>A0ACC1JHD7_9FUNG</name>
<reference evidence="1" key="1">
    <citation type="submission" date="2022-07" db="EMBL/GenBank/DDBJ databases">
        <title>Phylogenomic reconstructions and comparative analyses of Kickxellomycotina fungi.</title>
        <authorList>
            <person name="Reynolds N.K."/>
            <person name="Stajich J.E."/>
            <person name="Barry K."/>
            <person name="Grigoriev I.V."/>
            <person name="Crous P."/>
            <person name="Smith M.E."/>
        </authorList>
    </citation>
    <scope>NUCLEOTIDE SEQUENCE</scope>
    <source>
        <strain evidence="1">NRRL 5244</strain>
    </source>
</reference>
<evidence type="ECO:0000313" key="1">
    <source>
        <dbReference type="EMBL" id="KAJ1951433.1"/>
    </source>
</evidence>